<sequence>MTNQPDEETPLLPQQQAKKKPTPLPWFQLSILLCLHLASPFVSQVIYPFAPELIRSLGITNGDRKKVGFYVGMMQSIFYIAQALTMLHWSRISDRVGRKPIILAGLAGLSLSMYCFGLSTTFWGLVISRSLSGALNGNLSVIKSMMTELTDSTNIARAYTYIPIASSTGSTLGPIIGGSLSRPAEQFPILFGNNEFLKKYPYFLPCAVPATYAVVAWLVTFAFLKETVKHPVPVLQYFGLRKQPETQTTERQNIPDDEKPLPLRSLLTRKVILAAGNYASLSLIDIAYRAVQPVFFSTPIEDGGLSLSPLQIGKIMSTYGVLNGIFQICFFARIHDRWGSKKTFIVGVAAMLPVFGAFPVINYLARVNGYGLSVWIVVGLQVLLSILVSMSYGAVFIFIAGASPNRASLGATNGLSQTTVSVMRAIGPATANSLFSLSIDKGYMGGNLVYYVLMSIVVASLYFASLLPSNVWE</sequence>
<dbReference type="InterPro" id="IPR036259">
    <property type="entry name" value="MFS_trans_sf"/>
</dbReference>
<evidence type="ECO:0000256" key="6">
    <source>
        <dbReference type="SAM" id="Phobius"/>
    </source>
</evidence>
<dbReference type="CDD" id="cd17330">
    <property type="entry name" value="MFS_SLC46_TetA_like"/>
    <property type="match status" value="1"/>
</dbReference>
<keyword evidence="4 6" id="KW-1133">Transmembrane helix</keyword>
<dbReference type="PANTHER" id="PTHR23504">
    <property type="entry name" value="MAJOR FACILITATOR SUPERFAMILY DOMAIN-CONTAINING PROTEIN 10"/>
    <property type="match status" value="1"/>
</dbReference>
<dbReference type="GO" id="GO:0022857">
    <property type="term" value="F:transmembrane transporter activity"/>
    <property type="evidence" value="ECO:0007669"/>
    <property type="project" value="InterPro"/>
</dbReference>
<keyword evidence="2" id="KW-0813">Transport</keyword>
<keyword evidence="9" id="KW-1185">Reference proteome</keyword>
<dbReference type="OrthoDB" id="419616at2759"/>
<feature type="transmembrane region" description="Helical" evidence="6">
    <location>
        <begin position="202"/>
        <end position="224"/>
    </location>
</feature>
<feature type="transmembrane region" description="Helical" evidence="6">
    <location>
        <begin position="344"/>
        <end position="364"/>
    </location>
</feature>
<dbReference type="SUPFAM" id="SSF103473">
    <property type="entry name" value="MFS general substrate transporter"/>
    <property type="match status" value="1"/>
</dbReference>
<dbReference type="InterPro" id="IPR011701">
    <property type="entry name" value="MFS"/>
</dbReference>
<evidence type="ECO:0000256" key="3">
    <source>
        <dbReference type="ARBA" id="ARBA00022692"/>
    </source>
</evidence>
<organism evidence="8 9">
    <name type="scientific">Amanita thiersii Skay4041</name>
    <dbReference type="NCBI Taxonomy" id="703135"/>
    <lineage>
        <taxon>Eukaryota</taxon>
        <taxon>Fungi</taxon>
        <taxon>Dikarya</taxon>
        <taxon>Basidiomycota</taxon>
        <taxon>Agaricomycotina</taxon>
        <taxon>Agaricomycetes</taxon>
        <taxon>Agaricomycetidae</taxon>
        <taxon>Agaricales</taxon>
        <taxon>Pluteineae</taxon>
        <taxon>Amanitaceae</taxon>
        <taxon>Amanita</taxon>
    </lineage>
</organism>
<evidence type="ECO:0000259" key="7">
    <source>
        <dbReference type="PROSITE" id="PS50850"/>
    </source>
</evidence>
<dbReference type="PROSITE" id="PS50850">
    <property type="entry name" value="MFS"/>
    <property type="match status" value="1"/>
</dbReference>
<comment type="subcellular location">
    <subcellularLocation>
        <location evidence="1">Membrane</location>
        <topology evidence="1">Multi-pass membrane protein</topology>
    </subcellularLocation>
</comment>
<dbReference type="EMBL" id="KZ302124">
    <property type="protein sequence ID" value="PFH47258.1"/>
    <property type="molecule type" value="Genomic_DNA"/>
</dbReference>
<proteinExistence type="predicted"/>
<keyword evidence="3 6" id="KW-0812">Transmembrane</keyword>
<evidence type="ECO:0000256" key="2">
    <source>
        <dbReference type="ARBA" id="ARBA00022448"/>
    </source>
</evidence>
<protein>
    <recommendedName>
        <fullName evidence="7">Major facilitator superfamily (MFS) profile domain-containing protein</fullName>
    </recommendedName>
</protein>
<evidence type="ECO:0000256" key="4">
    <source>
        <dbReference type="ARBA" id="ARBA00022989"/>
    </source>
</evidence>
<feature type="domain" description="Major facilitator superfamily (MFS) profile" evidence="7">
    <location>
        <begin position="28"/>
        <end position="472"/>
    </location>
</feature>
<feature type="transmembrane region" description="Helical" evidence="6">
    <location>
        <begin position="26"/>
        <end position="47"/>
    </location>
</feature>
<feature type="transmembrane region" description="Helical" evidence="6">
    <location>
        <begin position="370"/>
        <end position="399"/>
    </location>
</feature>
<reference evidence="8 9" key="1">
    <citation type="submission" date="2014-02" db="EMBL/GenBank/DDBJ databases">
        <title>Transposable element dynamics among asymbiotic and ectomycorrhizal Amanita fungi.</title>
        <authorList>
            <consortium name="DOE Joint Genome Institute"/>
            <person name="Hess J."/>
            <person name="Skrede I."/>
            <person name="Wolfe B."/>
            <person name="LaButti K."/>
            <person name="Ohm R.A."/>
            <person name="Grigoriev I.V."/>
            <person name="Pringle A."/>
        </authorList>
    </citation>
    <scope>NUCLEOTIDE SEQUENCE [LARGE SCALE GENOMIC DNA]</scope>
    <source>
        <strain evidence="8 9">SKay4041</strain>
    </source>
</reference>
<accession>A0A2A9NB09</accession>
<feature type="transmembrane region" description="Helical" evidence="6">
    <location>
        <begin position="311"/>
        <end position="332"/>
    </location>
</feature>
<dbReference type="InterPro" id="IPR020846">
    <property type="entry name" value="MFS_dom"/>
</dbReference>
<name>A0A2A9NB09_9AGAR</name>
<feature type="transmembrane region" description="Helical" evidence="6">
    <location>
        <begin position="67"/>
        <end position="89"/>
    </location>
</feature>
<gene>
    <name evidence="8" type="ORF">AMATHDRAFT_152581</name>
</gene>
<feature type="transmembrane region" description="Helical" evidence="6">
    <location>
        <begin position="448"/>
        <end position="467"/>
    </location>
</feature>
<feature type="transmembrane region" description="Helical" evidence="6">
    <location>
        <begin position="101"/>
        <end position="126"/>
    </location>
</feature>
<evidence type="ECO:0000256" key="5">
    <source>
        <dbReference type="ARBA" id="ARBA00023136"/>
    </source>
</evidence>
<dbReference type="Gene3D" id="1.20.1250.20">
    <property type="entry name" value="MFS general substrate transporter like domains"/>
    <property type="match status" value="1"/>
</dbReference>
<evidence type="ECO:0000313" key="8">
    <source>
        <dbReference type="EMBL" id="PFH47258.1"/>
    </source>
</evidence>
<dbReference type="AlphaFoldDB" id="A0A2A9NB09"/>
<dbReference type="GO" id="GO:0016020">
    <property type="term" value="C:membrane"/>
    <property type="evidence" value="ECO:0007669"/>
    <property type="project" value="UniProtKB-SubCell"/>
</dbReference>
<dbReference type="Pfam" id="PF07690">
    <property type="entry name" value="MFS_1"/>
    <property type="match status" value="1"/>
</dbReference>
<dbReference type="PANTHER" id="PTHR23504:SF15">
    <property type="entry name" value="MAJOR FACILITATOR SUPERFAMILY (MFS) PROFILE DOMAIN-CONTAINING PROTEIN"/>
    <property type="match status" value="1"/>
</dbReference>
<keyword evidence="5 6" id="KW-0472">Membrane</keyword>
<evidence type="ECO:0000256" key="1">
    <source>
        <dbReference type="ARBA" id="ARBA00004141"/>
    </source>
</evidence>
<evidence type="ECO:0000313" key="9">
    <source>
        <dbReference type="Proteomes" id="UP000242287"/>
    </source>
</evidence>
<dbReference type="Proteomes" id="UP000242287">
    <property type="component" value="Unassembled WGS sequence"/>
</dbReference>